<dbReference type="HAMAP" id="MF_00023">
    <property type="entry name" value="SmpB"/>
    <property type="match status" value="1"/>
</dbReference>
<dbReference type="EMBL" id="JALJYF010000001">
    <property type="protein sequence ID" value="MCP1727007.1"/>
    <property type="molecule type" value="Genomic_DNA"/>
</dbReference>
<feature type="region of interest" description="Disordered" evidence="4">
    <location>
        <begin position="129"/>
        <end position="160"/>
    </location>
</feature>
<dbReference type="Pfam" id="PF01668">
    <property type="entry name" value="SmpB"/>
    <property type="match status" value="1"/>
</dbReference>
<dbReference type="PANTHER" id="PTHR30308">
    <property type="entry name" value="TMRNA-BINDING COMPONENT OF TRANS-TRANSLATION TAGGING COMPLEX"/>
    <property type="match status" value="1"/>
</dbReference>
<keyword evidence="1 3" id="KW-0963">Cytoplasm</keyword>
<dbReference type="InterPro" id="IPR023620">
    <property type="entry name" value="SmpB"/>
</dbReference>
<organism evidence="5 6">
    <name type="scientific">Natronospira proteinivora</name>
    <dbReference type="NCBI Taxonomy" id="1807133"/>
    <lineage>
        <taxon>Bacteria</taxon>
        <taxon>Pseudomonadati</taxon>
        <taxon>Pseudomonadota</taxon>
        <taxon>Gammaproteobacteria</taxon>
        <taxon>Natronospirales</taxon>
        <taxon>Natronospiraceae</taxon>
        <taxon>Natronospira</taxon>
    </lineage>
</organism>
<dbReference type="NCBIfam" id="TIGR00086">
    <property type="entry name" value="smpB"/>
    <property type="match status" value="1"/>
</dbReference>
<dbReference type="PANTHER" id="PTHR30308:SF2">
    <property type="entry name" value="SSRA-BINDING PROTEIN"/>
    <property type="match status" value="1"/>
</dbReference>
<evidence type="ECO:0000313" key="6">
    <source>
        <dbReference type="Proteomes" id="UP001523550"/>
    </source>
</evidence>
<comment type="subcellular location">
    <subcellularLocation>
        <location evidence="3">Cytoplasm</location>
    </subcellularLocation>
    <text evidence="3">The tmRNA-SmpB complex associates with stalled 70S ribosomes.</text>
</comment>
<comment type="function">
    <text evidence="3">Required for rescue of stalled ribosomes mediated by trans-translation. Binds to transfer-messenger RNA (tmRNA), required for stable association of tmRNA with ribosomes. tmRNA and SmpB together mimic tRNA shape, replacing the anticodon stem-loop with SmpB. tmRNA is encoded by the ssrA gene; the 2 termini fold to resemble tRNA(Ala) and it encodes a 'tag peptide', a short internal open reading frame. During trans-translation Ala-aminoacylated tmRNA acts like a tRNA, entering the A-site of stalled ribosomes, displacing the stalled mRNA. The ribosome then switches to translate the ORF on the tmRNA; the nascent peptide is terminated with the 'tag peptide' encoded by the tmRNA and targeted for degradation. The ribosome is freed to recommence translation, which seems to be the essential function of trans-translation.</text>
</comment>
<dbReference type="InterPro" id="IPR020081">
    <property type="entry name" value="SsrA-bd_prot_CS"/>
</dbReference>
<accession>A0ABT1G6S6</accession>
<dbReference type="Proteomes" id="UP001523550">
    <property type="component" value="Unassembled WGS sequence"/>
</dbReference>
<dbReference type="NCBIfam" id="NF003843">
    <property type="entry name" value="PRK05422.1"/>
    <property type="match status" value="1"/>
</dbReference>
<feature type="compositionally biased region" description="Basic and acidic residues" evidence="4">
    <location>
        <begin position="138"/>
        <end position="151"/>
    </location>
</feature>
<dbReference type="PROSITE" id="PS01317">
    <property type="entry name" value="SSRP"/>
    <property type="match status" value="1"/>
</dbReference>
<dbReference type="RefSeq" id="WP_253446190.1">
    <property type="nucleotide sequence ID" value="NZ_JALJYF010000001.1"/>
</dbReference>
<gene>
    <name evidence="3" type="primary">smpB</name>
    <name evidence="5" type="ORF">J2T60_000972</name>
</gene>
<protein>
    <recommendedName>
        <fullName evidence="3">SsrA-binding protein</fullName>
    </recommendedName>
    <alternativeName>
        <fullName evidence="3">Small protein B</fullName>
    </alternativeName>
</protein>
<comment type="caution">
    <text evidence="5">The sequence shown here is derived from an EMBL/GenBank/DDBJ whole genome shotgun (WGS) entry which is preliminary data.</text>
</comment>
<dbReference type="Gene3D" id="2.40.280.10">
    <property type="match status" value="1"/>
</dbReference>
<dbReference type="CDD" id="cd09294">
    <property type="entry name" value="SmpB"/>
    <property type="match status" value="1"/>
</dbReference>
<keyword evidence="2 3" id="KW-0694">RNA-binding</keyword>
<comment type="similarity">
    <text evidence="3">Belongs to the SmpB family.</text>
</comment>
<keyword evidence="6" id="KW-1185">Reference proteome</keyword>
<reference evidence="5 6" key="1">
    <citation type="submission" date="2022-03" db="EMBL/GenBank/DDBJ databases">
        <title>Genomic Encyclopedia of Type Strains, Phase III (KMG-III): the genomes of soil and plant-associated and newly described type strains.</title>
        <authorList>
            <person name="Whitman W."/>
        </authorList>
    </citation>
    <scope>NUCLEOTIDE SEQUENCE [LARGE SCALE GENOMIC DNA]</scope>
    <source>
        <strain evidence="5 6">BSker1</strain>
    </source>
</reference>
<evidence type="ECO:0000256" key="4">
    <source>
        <dbReference type="SAM" id="MobiDB-lite"/>
    </source>
</evidence>
<dbReference type="SUPFAM" id="SSF74982">
    <property type="entry name" value="Small protein B (SmpB)"/>
    <property type="match status" value="1"/>
</dbReference>
<evidence type="ECO:0000256" key="2">
    <source>
        <dbReference type="ARBA" id="ARBA00022884"/>
    </source>
</evidence>
<proteinExistence type="inferred from homology"/>
<sequence length="160" mass="18174">MAGKKKQKAPSNTIALNRKARHDFGIEEDMEAGLVLEGWEVKSLRAGRASLQEAYCIIRNGEAWLLGANFTPAPGTSTHVNPDPRRTRKLLLHARELSRLIGLVDQRGYTLIPLAMYWKRGRAKLKVGVAKGKKKQDKRADQKKKDWDRQKARIMKSQNM</sequence>
<evidence type="ECO:0000256" key="1">
    <source>
        <dbReference type="ARBA" id="ARBA00022490"/>
    </source>
</evidence>
<evidence type="ECO:0000313" key="5">
    <source>
        <dbReference type="EMBL" id="MCP1727007.1"/>
    </source>
</evidence>
<evidence type="ECO:0000256" key="3">
    <source>
        <dbReference type="HAMAP-Rule" id="MF_00023"/>
    </source>
</evidence>
<name>A0ABT1G6S6_9GAMM</name>
<dbReference type="InterPro" id="IPR000037">
    <property type="entry name" value="SsrA-bd_prot"/>
</dbReference>